<evidence type="ECO:0000313" key="3">
    <source>
        <dbReference type="Proteomes" id="UP001458880"/>
    </source>
</evidence>
<name>A0AAW1MLX0_POPJA</name>
<accession>A0AAW1MLX0</accession>
<organism evidence="2 3">
    <name type="scientific">Popillia japonica</name>
    <name type="common">Japanese beetle</name>
    <dbReference type="NCBI Taxonomy" id="7064"/>
    <lineage>
        <taxon>Eukaryota</taxon>
        <taxon>Metazoa</taxon>
        <taxon>Ecdysozoa</taxon>
        <taxon>Arthropoda</taxon>
        <taxon>Hexapoda</taxon>
        <taxon>Insecta</taxon>
        <taxon>Pterygota</taxon>
        <taxon>Neoptera</taxon>
        <taxon>Endopterygota</taxon>
        <taxon>Coleoptera</taxon>
        <taxon>Polyphaga</taxon>
        <taxon>Scarabaeiformia</taxon>
        <taxon>Scarabaeidae</taxon>
        <taxon>Rutelinae</taxon>
        <taxon>Popillia</taxon>
    </lineage>
</organism>
<gene>
    <name evidence="2" type="ORF">QE152_g5943</name>
</gene>
<dbReference type="EMBL" id="JASPKY010000038">
    <property type="protein sequence ID" value="KAK9746659.1"/>
    <property type="molecule type" value="Genomic_DNA"/>
</dbReference>
<feature type="region of interest" description="Disordered" evidence="1">
    <location>
        <begin position="262"/>
        <end position="347"/>
    </location>
</feature>
<feature type="compositionally biased region" description="Basic and acidic residues" evidence="1">
    <location>
        <begin position="285"/>
        <end position="296"/>
    </location>
</feature>
<dbReference type="Proteomes" id="UP001458880">
    <property type="component" value="Unassembled WGS sequence"/>
</dbReference>
<protein>
    <submittedName>
        <fullName evidence="2">Uncharacterized protein</fullName>
    </submittedName>
</protein>
<reference evidence="2 3" key="1">
    <citation type="journal article" date="2024" name="BMC Genomics">
        <title>De novo assembly and annotation of Popillia japonica's genome with initial clues to its potential as an invasive pest.</title>
        <authorList>
            <person name="Cucini C."/>
            <person name="Boschi S."/>
            <person name="Funari R."/>
            <person name="Cardaioli E."/>
            <person name="Iannotti N."/>
            <person name="Marturano G."/>
            <person name="Paoli F."/>
            <person name="Bruttini M."/>
            <person name="Carapelli A."/>
            <person name="Frati F."/>
            <person name="Nardi F."/>
        </authorList>
    </citation>
    <scope>NUCLEOTIDE SEQUENCE [LARGE SCALE GENOMIC DNA]</scope>
    <source>
        <strain evidence="2">DMR45628</strain>
    </source>
</reference>
<feature type="region of interest" description="Disordered" evidence="1">
    <location>
        <begin position="636"/>
        <end position="681"/>
    </location>
</feature>
<feature type="compositionally biased region" description="Basic residues" evidence="1">
    <location>
        <begin position="297"/>
        <end position="310"/>
    </location>
</feature>
<dbReference type="AlphaFoldDB" id="A0AAW1MLX0"/>
<comment type="caution">
    <text evidence="2">The sequence shown here is derived from an EMBL/GenBank/DDBJ whole genome shotgun (WGS) entry which is preliminary data.</text>
</comment>
<sequence>MEGIDTLPPANASTPPKEKSKHRKSADVPEATPIDLDAIVPYEETRELQDQEEITEIKPQPLLDKFNTYRSNHQKQITAEIKQVMNESVNMGLKRVKSVRKRAEDSGLVKENSGDILTKVTIPRSGSFLNAGGLTRYKSKVQRNNGQATGGSPLGFSELFNEFRLQEGLHSVDEILGVIIDPEGMSFNDLKPIYKEFLLKLALTLTKDELYQRSKLIMRRHKKKLLRSNSVHSKKGQVPVYNKFKRLKHIFQKIKLAKENKLNPPDLNETDAKLPESSISSSSYDTRHFKPKEVKISRKQSYKRRSTNKSRRGDRVSTSEESDFFSLRRKRTQHTNSNQNRNSSSGYVSCSECSYDSDTCTCISADKCYCSLGNKNCKCIPESVNKKLKCCCGNEKADFIWCGCDTDRNCARRIRIRRARRVWRKLCKKNSNTKSTKSLEYMSNPSEKYYEKLKRSNSKQKKKRNSYTTDNLAVDYELFSIANGRICNIAEARLYGRNSVDLENKGSSRSSVKSLNSHKFNQSRNTLQTTAIPVKACTEALSVKKSAEIAALFADIKLSQTTDIAHLIPKQIDPEVVIAYKNAYNRRPASRCSSRMERIEKIEGQQYSNRMVNNNTLYSSKVPKSNMYSARNGLYTIQSQSDDSRSSLERGTNRRKGEYRPQIEEKKSVSTALENSLGYLP</sequence>
<dbReference type="PANTHER" id="PTHR21219:SF4">
    <property type="entry name" value="PID DOMAIN-CONTAINING PROTEIN"/>
    <property type="match status" value="1"/>
</dbReference>
<evidence type="ECO:0000256" key="1">
    <source>
        <dbReference type="SAM" id="MobiDB-lite"/>
    </source>
</evidence>
<feature type="region of interest" description="Disordered" evidence="1">
    <location>
        <begin position="1"/>
        <end position="35"/>
    </location>
</feature>
<feature type="compositionally biased region" description="Basic and acidic residues" evidence="1">
    <location>
        <begin position="642"/>
        <end position="668"/>
    </location>
</feature>
<keyword evidence="3" id="KW-1185">Reference proteome</keyword>
<proteinExistence type="predicted"/>
<dbReference type="PANTHER" id="PTHR21219">
    <property type="entry name" value="FI19613P1"/>
    <property type="match status" value="1"/>
</dbReference>
<evidence type="ECO:0000313" key="2">
    <source>
        <dbReference type="EMBL" id="KAK9746659.1"/>
    </source>
</evidence>